<evidence type="ECO:0000256" key="2">
    <source>
        <dbReference type="ARBA" id="ARBA00012023"/>
    </source>
</evidence>
<dbReference type="OrthoDB" id="272370at2759"/>
<reference evidence="10 11" key="1">
    <citation type="submission" date="2019-02" db="EMBL/GenBank/DDBJ databases">
        <title>Genome sequencing of the rare red list fungi Hericium alpestre (H. flagellum).</title>
        <authorList>
            <person name="Buettner E."/>
            <person name="Kellner H."/>
        </authorList>
    </citation>
    <scope>NUCLEOTIDE SEQUENCE [LARGE SCALE GENOMIC DNA]</scope>
    <source>
        <strain evidence="10 11">DSM 108284</strain>
    </source>
</reference>
<dbReference type="STRING" id="135208.A0A4Z0A7E2"/>
<dbReference type="Gene3D" id="3.30.200.110">
    <property type="entry name" value="Inositol-pentakisphosphate 2-kinase, N-lobe"/>
    <property type="match status" value="1"/>
</dbReference>
<feature type="compositionally biased region" description="Polar residues" evidence="9">
    <location>
        <begin position="53"/>
        <end position="66"/>
    </location>
</feature>
<evidence type="ECO:0000256" key="9">
    <source>
        <dbReference type="SAM" id="MobiDB-lite"/>
    </source>
</evidence>
<dbReference type="AlphaFoldDB" id="A0A4Z0A7E2"/>
<name>A0A4Z0A7E2_9AGAM</name>
<dbReference type="InterPro" id="IPR043001">
    <property type="entry name" value="IP5_2-K_N_lobe"/>
</dbReference>
<dbReference type="Proteomes" id="UP000298061">
    <property type="component" value="Unassembled WGS sequence"/>
</dbReference>
<evidence type="ECO:0000313" key="11">
    <source>
        <dbReference type="Proteomes" id="UP000298061"/>
    </source>
</evidence>
<dbReference type="GO" id="GO:0005524">
    <property type="term" value="F:ATP binding"/>
    <property type="evidence" value="ECO:0007669"/>
    <property type="project" value="UniProtKB-KW"/>
</dbReference>
<dbReference type="GO" id="GO:0035299">
    <property type="term" value="F:inositol-1,3,4,5,6-pentakisphosphate 2-kinase activity"/>
    <property type="evidence" value="ECO:0007669"/>
    <property type="project" value="UniProtKB-EC"/>
</dbReference>
<evidence type="ECO:0000313" key="10">
    <source>
        <dbReference type="EMBL" id="TFY82194.1"/>
    </source>
</evidence>
<dbReference type="GO" id="GO:0032958">
    <property type="term" value="P:inositol phosphate biosynthetic process"/>
    <property type="evidence" value="ECO:0007669"/>
    <property type="project" value="TreeGrafter"/>
</dbReference>
<dbReference type="EC" id="2.7.1.158" evidence="2 8"/>
<comment type="caution">
    <text evidence="10">The sequence shown here is derived from an EMBL/GenBank/DDBJ whole genome shotgun (WGS) entry which is preliminary data.</text>
</comment>
<sequence length="417" mass="46354">MDGKPPSIPLSASTTSPSDWKYISEGGATIVFSYQGSTDTRFDGTVLRLRKSAGNTQHFTPSSGPTTPGADDEEPDDPMIEFQQKIIARLIPEEYLVCMHVIHLERLWLEAFAQLHESERPSERRLADSIDLTRCKGVLATDLVGSEGCVVEIKSKGDPAAVDYCPLDLFSGTSERVTKATHGLWDSWMQSGGAVNNLRIFSDGKMLKPSDDDDVAKWARTTFGCSGTSELGLRDKFTAALLPILLDTPVFQRLGTLQRTLDTLDREGISKLRERAQMLHLGVSTDSVSPPPFDADPPEPVLKEWSSFIDTYVSSHDTRNHGTPEPSDLRYYLLAYLLSATFKDCSLMIRLSPESTQPVVKVIDLDTKSVRKIRNWEKLDQQILDAYRKVDVDARKRCVDGWSRLAADASQDGDVLR</sequence>
<dbReference type="GO" id="GO:0005634">
    <property type="term" value="C:nucleus"/>
    <property type="evidence" value="ECO:0007669"/>
    <property type="project" value="TreeGrafter"/>
</dbReference>
<protein>
    <recommendedName>
        <fullName evidence="3 8">Inositol-pentakisphosphate 2-kinase</fullName>
        <ecNumber evidence="2 8">2.7.1.158</ecNumber>
    </recommendedName>
</protein>
<keyword evidence="5 8" id="KW-0547">Nucleotide-binding</keyword>
<feature type="region of interest" description="Disordered" evidence="9">
    <location>
        <begin position="53"/>
        <end position="77"/>
    </location>
</feature>
<evidence type="ECO:0000256" key="4">
    <source>
        <dbReference type="ARBA" id="ARBA00022679"/>
    </source>
</evidence>
<keyword evidence="4 8" id="KW-0808">Transferase</keyword>
<organism evidence="10 11">
    <name type="scientific">Hericium alpestre</name>
    <dbReference type="NCBI Taxonomy" id="135208"/>
    <lineage>
        <taxon>Eukaryota</taxon>
        <taxon>Fungi</taxon>
        <taxon>Dikarya</taxon>
        <taxon>Basidiomycota</taxon>
        <taxon>Agaricomycotina</taxon>
        <taxon>Agaricomycetes</taxon>
        <taxon>Russulales</taxon>
        <taxon>Hericiaceae</taxon>
        <taxon>Hericium</taxon>
    </lineage>
</organism>
<evidence type="ECO:0000256" key="3">
    <source>
        <dbReference type="ARBA" id="ARBA00014846"/>
    </source>
</evidence>
<comment type="catalytic activity">
    <reaction evidence="1 8">
        <text>1D-myo-inositol 1,3,4,5,6-pentakisphosphate + ATP = 1D-myo-inositol hexakisphosphate + ADP + H(+)</text>
        <dbReference type="Rhea" id="RHEA:20313"/>
        <dbReference type="ChEBI" id="CHEBI:15378"/>
        <dbReference type="ChEBI" id="CHEBI:30616"/>
        <dbReference type="ChEBI" id="CHEBI:57733"/>
        <dbReference type="ChEBI" id="CHEBI:58130"/>
        <dbReference type="ChEBI" id="CHEBI:456216"/>
        <dbReference type="EC" id="2.7.1.158"/>
    </reaction>
</comment>
<dbReference type="EMBL" id="SFCI01000133">
    <property type="protein sequence ID" value="TFY82194.1"/>
    <property type="molecule type" value="Genomic_DNA"/>
</dbReference>
<accession>A0A4Z0A7E2</accession>
<dbReference type="PANTHER" id="PTHR14456:SF2">
    <property type="entry name" value="INOSITOL-PENTAKISPHOSPHATE 2-KINASE"/>
    <property type="match status" value="1"/>
</dbReference>
<gene>
    <name evidence="10" type="ORF">EWM64_g1818</name>
</gene>
<comment type="function">
    <text evidence="8">Phosphorylates Ins(1,3,4,5,6)P5 at position 2 to form Ins(1,2,3,4,5,6)P6 (InsP6 or phytate).</text>
</comment>
<dbReference type="InterPro" id="IPR009286">
    <property type="entry name" value="Ins_P5_2-kin"/>
</dbReference>
<keyword evidence="7 8" id="KW-0067">ATP-binding</keyword>
<evidence type="ECO:0000256" key="7">
    <source>
        <dbReference type="ARBA" id="ARBA00022840"/>
    </source>
</evidence>
<evidence type="ECO:0000256" key="8">
    <source>
        <dbReference type="RuleBase" id="RU364126"/>
    </source>
</evidence>
<dbReference type="PANTHER" id="PTHR14456">
    <property type="entry name" value="INOSITOL POLYPHOSPHATE KINASE 1"/>
    <property type="match status" value="1"/>
</dbReference>
<dbReference type="Pfam" id="PF06090">
    <property type="entry name" value="Ins_P5_2-kin"/>
    <property type="match status" value="2"/>
</dbReference>
<evidence type="ECO:0000256" key="5">
    <source>
        <dbReference type="ARBA" id="ARBA00022741"/>
    </source>
</evidence>
<keyword evidence="11" id="KW-1185">Reference proteome</keyword>
<evidence type="ECO:0000256" key="1">
    <source>
        <dbReference type="ARBA" id="ARBA00001774"/>
    </source>
</evidence>
<evidence type="ECO:0000256" key="6">
    <source>
        <dbReference type="ARBA" id="ARBA00022777"/>
    </source>
</evidence>
<proteinExistence type="predicted"/>
<comment type="domain">
    <text evidence="8">The EXKPK motif is conserved in inositol-pentakisphosphate 2-kinases of both family 1 and 2.</text>
</comment>
<keyword evidence="6 8" id="KW-0418">Kinase</keyword>